<name>A0ABT4HYA3_9BACL</name>
<dbReference type="Proteomes" id="UP001067708">
    <property type="component" value="Unassembled WGS sequence"/>
</dbReference>
<keyword evidence="3" id="KW-1185">Reference proteome</keyword>
<evidence type="ECO:0000313" key="3">
    <source>
        <dbReference type="Proteomes" id="UP001067708"/>
    </source>
</evidence>
<protein>
    <submittedName>
        <fullName evidence="1">Uncharacterized protein</fullName>
    </submittedName>
</protein>
<sequence length="42" mass="4683">MKIIQTDKPVKGRWFALVGTAKEIKKYIGEQKGKTACSEQTA</sequence>
<evidence type="ECO:0000313" key="2">
    <source>
        <dbReference type="EMBL" id="MCZ0833637.1"/>
    </source>
</evidence>
<dbReference type="EMBL" id="JAPTNG010000027">
    <property type="protein sequence ID" value="MCZ0833637.1"/>
    <property type="molecule type" value="Genomic_DNA"/>
</dbReference>
<dbReference type="EMBL" id="JAPTNG010000009">
    <property type="protein sequence ID" value="MCZ0831776.1"/>
    <property type="molecule type" value="Genomic_DNA"/>
</dbReference>
<accession>A0ABT4HYA3</accession>
<organism evidence="1 3">
    <name type="scientific">Brevibacillus halotolerans</name>
    <dbReference type="NCBI Taxonomy" id="1507437"/>
    <lineage>
        <taxon>Bacteria</taxon>
        <taxon>Bacillati</taxon>
        <taxon>Bacillota</taxon>
        <taxon>Bacilli</taxon>
        <taxon>Bacillales</taxon>
        <taxon>Paenibacillaceae</taxon>
        <taxon>Brevibacillus</taxon>
    </lineage>
</organism>
<comment type="caution">
    <text evidence="1">The sequence shown here is derived from an EMBL/GenBank/DDBJ whole genome shotgun (WGS) entry which is preliminary data.</text>
</comment>
<gene>
    <name evidence="1" type="ORF">O0535_13610</name>
    <name evidence="2" type="ORF">O0535_23290</name>
</gene>
<evidence type="ECO:0000313" key="1">
    <source>
        <dbReference type="EMBL" id="MCZ0831776.1"/>
    </source>
</evidence>
<proteinExistence type="predicted"/>
<dbReference type="RefSeq" id="WP_258417621.1">
    <property type="nucleotide sequence ID" value="NZ_JAPTNG010000009.1"/>
</dbReference>
<reference evidence="1" key="1">
    <citation type="submission" date="2022-09" db="EMBL/GenBank/DDBJ databases">
        <title>Genome analysis and characterization of larvicidal activity of Brevibacillus strains.</title>
        <authorList>
            <person name="Patrusheva E.V."/>
            <person name="Izotova A.O."/>
            <person name="Toshchakov S.V."/>
            <person name="Sineoky S.P."/>
        </authorList>
    </citation>
    <scope>NUCLEOTIDE SEQUENCE</scope>
    <source>
        <strain evidence="1">VKPM_B-13244</strain>
    </source>
</reference>